<organism evidence="11 12">
    <name type="scientific">Rhizophagus irregularis (strain DAOM 197198w)</name>
    <name type="common">Glomus intraradices</name>
    <dbReference type="NCBI Taxonomy" id="1432141"/>
    <lineage>
        <taxon>Eukaryota</taxon>
        <taxon>Fungi</taxon>
        <taxon>Fungi incertae sedis</taxon>
        <taxon>Mucoromycota</taxon>
        <taxon>Glomeromycotina</taxon>
        <taxon>Glomeromycetes</taxon>
        <taxon>Glomerales</taxon>
        <taxon>Glomeraceae</taxon>
        <taxon>Rhizophagus</taxon>
    </lineage>
</organism>
<dbReference type="GO" id="GO:0015113">
    <property type="term" value="F:nitrite transmembrane transporter activity"/>
    <property type="evidence" value="ECO:0007669"/>
    <property type="project" value="InterPro"/>
</dbReference>
<feature type="transmembrane region" description="Helical" evidence="8">
    <location>
        <begin position="36"/>
        <end position="58"/>
    </location>
</feature>
<feature type="transmembrane region" description="Helical" evidence="8">
    <location>
        <begin position="191"/>
        <end position="215"/>
    </location>
</feature>
<dbReference type="STRING" id="1432141.A0A015K253"/>
<keyword evidence="3 8" id="KW-0813">Transport</keyword>
<dbReference type="Gene3D" id="1.20.1250.20">
    <property type="entry name" value="MFS general substrate transporter like domains"/>
    <property type="match status" value="2"/>
</dbReference>
<evidence type="ECO:0000256" key="9">
    <source>
        <dbReference type="SAM" id="MobiDB-lite"/>
    </source>
</evidence>
<sequence length="474" mass="51820">MVKLFARPLPIDPVTQKADGINLLNFGRPYMRAFHLSWFSFLTAFTGWFAIAPLIPTIKEDLKLTTSEVNSSNLTSIASTIIFRTLIGPLCDRFGPRRTMATLLTISAIPVGLSGLVTNANGFITLRFFIGIIGATFVPCQFWTTQMFSSSVVGCANALVGGWGNMGAGVTYVLMPLIFEGLKSSGLSDHASWRVAMVIPAGICFVMGLSCLLFSDDCPQGDWSKRKQQQIEEIHYAENEKTVEVHDANKATKTKTTKDDDNDSIISEKSPKVHTPSRPTIGMFFKALKNPNVIILMFMYACSFGIELAVDNVIGYFFHDHFALSQTKAGMIGALFGLMNIFSRATGGFLSDYAYQKRGIRGRLFVHFLIIFLNGIFLVAFRFSLNNLKDAVIILVIFSFFTQACCGSVFGIVPFVDPEIVGAISGLVGAGGNVGGLIFTGVFKVYANNTPIAFMVCGIAVMVVAFMTFLIRLK</sequence>
<feature type="transmembrane region" description="Helical" evidence="8">
    <location>
        <begin position="420"/>
        <end position="446"/>
    </location>
</feature>
<dbReference type="PROSITE" id="PS50850">
    <property type="entry name" value="MFS"/>
    <property type="match status" value="1"/>
</dbReference>
<evidence type="ECO:0000313" key="12">
    <source>
        <dbReference type="Proteomes" id="UP000022910"/>
    </source>
</evidence>
<evidence type="ECO:0000256" key="3">
    <source>
        <dbReference type="ARBA" id="ARBA00022448"/>
    </source>
</evidence>
<comment type="caution">
    <text evidence="11">The sequence shown here is derived from an EMBL/GenBank/DDBJ whole genome shotgun (WGS) entry which is preliminary data.</text>
</comment>
<feature type="domain" description="Major facilitator superfamily (MFS) profile" evidence="10">
    <location>
        <begin position="33"/>
        <end position="474"/>
    </location>
</feature>
<feature type="region of interest" description="Disordered" evidence="9">
    <location>
        <begin position="247"/>
        <end position="275"/>
    </location>
</feature>
<dbReference type="GO" id="GO:0015112">
    <property type="term" value="F:nitrate transmembrane transporter activity"/>
    <property type="evidence" value="ECO:0007669"/>
    <property type="project" value="UniProtKB-UniRule"/>
</dbReference>
<name>A0A015K253_RHIIW</name>
<dbReference type="GO" id="GO:0042128">
    <property type="term" value="P:nitrate assimilation"/>
    <property type="evidence" value="ECO:0007669"/>
    <property type="project" value="UniProtKB-UniRule"/>
</dbReference>
<evidence type="ECO:0000256" key="8">
    <source>
        <dbReference type="RuleBase" id="RU366033"/>
    </source>
</evidence>
<dbReference type="Proteomes" id="UP000022910">
    <property type="component" value="Unassembled WGS sequence"/>
</dbReference>
<keyword evidence="7 8" id="KW-0472">Membrane</keyword>
<comment type="similarity">
    <text evidence="2 8">Belongs to the major facilitator superfamily. Nitrate/nitrite porter (TC 2.A.1.8) family.</text>
</comment>
<comment type="subcellular location">
    <subcellularLocation>
        <location evidence="8">Cell membrane</location>
        <topology evidence="8">Multi-pass membrane protein</topology>
    </subcellularLocation>
    <subcellularLocation>
        <location evidence="1">Membrane</location>
        <topology evidence="1">Multi-pass membrane protein</topology>
    </subcellularLocation>
</comment>
<feature type="transmembrane region" description="Helical" evidence="8">
    <location>
        <begin position="391"/>
        <end position="413"/>
    </location>
</feature>
<dbReference type="InterPro" id="IPR011701">
    <property type="entry name" value="MFS"/>
</dbReference>
<dbReference type="OMA" id="TFWAWNL"/>
<gene>
    <name evidence="11" type="ORF">RirG_057900</name>
</gene>
<dbReference type="InterPro" id="IPR020846">
    <property type="entry name" value="MFS_dom"/>
</dbReference>
<dbReference type="GO" id="GO:0005886">
    <property type="term" value="C:plasma membrane"/>
    <property type="evidence" value="ECO:0007669"/>
    <property type="project" value="UniProtKB-SubCell"/>
</dbReference>
<feature type="transmembrane region" description="Helical" evidence="8">
    <location>
        <begin position="452"/>
        <end position="471"/>
    </location>
</feature>
<dbReference type="InterPro" id="IPR036259">
    <property type="entry name" value="MFS_trans_sf"/>
</dbReference>
<dbReference type="Pfam" id="PF07690">
    <property type="entry name" value="MFS_1"/>
    <property type="match status" value="1"/>
</dbReference>
<keyword evidence="8" id="KW-1003">Cell membrane</keyword>
<dbReference type="PANTHER" id="PTHR23515">
    <property type="entry name" value="HIGH-AFFINITY NITRATE TRANSPORTER 2.3"/>
    <property type="match status" value="1"/>
</dbReference>
<dbReference type="CDD" id="cd17341">
    <property type="entry name" value="MFS_NRT2_like"/>
    <property type="match status" value="1"/>
</dbReference>
<evidence type="ECO:0000256" key="4">
    <source>
        <dbReference type="ARBA" id="ARBA00022692"/>
    </source>
</evidence>
<feature type="transmembrane region" description="Helical" evidence="8">
    <location>
        <begin position="293"/>
        <end position="318"/>
    </location>
</feature>
<keyword evidence="6 8" id="KW-0534">Nitrate assimilation</keyword>
<evidence type="ECO:0000256" key="7">
    <source>
        <dbReference type="ARBA" id="ARBA00023136"/>
    </source>
</evidence>
<feature type="transmembrane region" description="Helical" evidence="8">
    <location>
        <begin position="364"/>
        <end position="385"/>
    </location>
</feature>
<keyword evidence="12" id="KW-1185">Reference proteome</keyword>
<dbReference type="InterPro" id="IPR044772">
    <property type="entry name" value="NO3_transporter"/>
</dbReference>
<dbReference type="InterPro" id="IPR004737">
    <property type="entry name" value="NO3_transporter_NarK/NarU-like"/>
</dbReference>
<dbReference type="NCBIfam" id="TIGR00886">
    <property type="entry name" value="2A0108"/>
    <property type="match status" value="1"/>
</dbReference>
<evidence type="ECO:0000256" key="5">
    <source>
        <dbReference type="ARBA" id="ARBA00022989"/>
    </source>
</evidence>
<evidence type="ECO:0000256" key="1">
    <source>
        <dbReference type="ARBA" id="ARBA00004141"/>
    </source>
</evidence>
<feature type="transmembrane region" description="Helical" evidence="8">
    <location>
        <begin position="156"/>
        <end position="179"/>
    </location>
</feature>
<dbReference type="OrthoDB" id="434240at2759"/>
<evidence type="ECO:0000256" key="2">
    <source>
        <dbReference type="ARBA" id="ARBA00008432"/>
    </source>
</evidence>
<accession>A0A015K253</accession>
<reference evidence="11 12" key="1">
    <citation type="submission" date="2014-02" db="EMBL/GenBank/DDBJ databases">
        <title>Single nucleus genome sequencing reveals high similarity among nuclei of an endomycorrhizal fungus.</title>
        <authorList>
            <person name="Lin K."/>
            <person name="Geurts R."/>
            <person name="Zhang Z."/>
            <person name="Limpens E."/>
            <person name="Saunders D.G."/>
            <person name="Mu D."/>
            <person name="Pang E."/>
            <person name="Cao H."/>
            <person name="Cha H."/>
            <person name="Lin T."/>
            <person name="Zhou Q."/>
            <person name="Shang Y."/>
            <person name="Li Y."/>
            <person name="Ivanov S."/>
            <person name="Sharma T."/>
            <person name="Velzen R.V."/>
            <person name="Ruijter N.D."/>
            <person name="Aanen D.K."/>
            <person name="Win J."/>
            <person name="Kamoun S."/>
            <person name="Bisseling T."/>
            <person name="Huang S."/>
        </authorList>
    </citation>
    <scope>NUCLEOTIDE SEQUENCE [LARGE SCALE GENOMIC DNA]</scope>
    <source>
        <strain evidence="12">DAOM197198w</strain>
    </source>
</reference>
<dbReference type="EMBL" id="JEMT01013883">
    <property type="protein sequence ID" value="EXX73710.1"/>
    <property type="molecule type" value="Genomic_DNA"/>
</dbReference>
<protein>
    <recommendedName>
        <fullName evidence="8">Nitrate/nitrite transporter</fullName>
    </recommendedName>
</protein>
<evidence type="ECO:0000259" key="10">
    <source>
        <dbReference type="PROSITE" id="PS50850"/>
    </source>
</evidence>
<evidence type="ECO:0000313" key="11">
    <source>
        <dbReference type="EMBL" id="EXX73710.1"/>
    </source>
</evidence>
<feature type="transmembrane region" description="Helical" evidence="8">
    <location>
        <begin position="324"/>
        <end position="343"/>
    </location>
</feature>
<dbReference type="AlphaFoldDB" id="A0A015K253"/>
<dbReference type="HOGENOM" id="CLU_024204_0_0_1"/>
<dbReference type="SUPFAM" id="SSF103473">
    <property type="entry name" value="MFS general substrate transporter"/>
    <property type="match status" value="1"/>
</dbReference>
<evidence type="ECO:0000256" key="6">
    <source>
        <dbReference type="ARBA" id="ARBA00023063"/>
    </source>
</evidence>
<feature type="transmembrane region" description="Helical" evidence="8">
    <location>
        <begin position="124"/>
        <end position="144"/>
    </location>
</feature>
<proteinExistence type="inferred from homology"/>
<keyword evidence="4 8" id="KW-0812">Transmembrane</keyword>
<keyword evidence="5 8" id="KW-1133">Transmembrane helix</keyword>